<dbReference type="AlphaFoldDB" id="A0A1H1ZEY4"/>
<evidence type="ECO:0000256" key="2">
    <source>
        <dbReference type="ARBA" id="ARBA00022448"/>
    </source>
</evidence>
<dbReference type="Pfam" id="PF01547">
    <property type="entry name" value="SBP_bac_1"/>
    <property type="match status" value="1"/>
</dbReference>
<evidence type="ECO:0000313" key="5">
    <source>
        <dbReference type="EMBL" id="SDT32203.1"/>
    </source>
</evidence>
<feature type="chain" id="PRO_5009267638" evidence="4">
    <location>
        <begin position="24"/>
        <end position="431"/>
    </location>
</feature>
<dbReference type="EMBL" id="LT629749">
    <property type="protein sequence ID" value="SDT32203.1"/>
    <property type="molecule type" value="Genomic_DNA"/>
</dbReference>
<keyword evidence="3 4" id="KW-0732">Signal</keyword>
<dbReference type="InterPro" id="IPR006059">
    <property type="entry name" value="SBP"/>
</dbReference>
<gene>
    <name evidence="5" type="ORF">SAMN04488543_3730</name>
</gene>
<evidence type="ECO:0000313" key="6">
    <source>
        <dbReference type="Proteomes" id="UP000199092"/>
    </source>
</evidence>
<dbReference type="GO" id="GO:0042956">
    <property type="term" value="P:maltodextrin transmembrane transport"/>
    <property type="evidence" value="ECO:0007669"/>
    <property type="project" value="TreeGrafter"/>
</dbReference>
<dbReference type="SUPFAM" id="SSF53850">
    <property type="entry name" value="Periplasmic binding protein-like II"/>
    <property type="match status" value="1"/>
</dbReference>
<dbReference type="GO" id="GO:0055085">
    <property type="term" value="P:transmembrane transport"/>
    <property type="evidence" value="ECO:0007669"/>
    <property type="project" value="InterPro"/>
</dbReference>
<dbReference type="GO" id="GO:1901982">
    <property type="term" value="F:maltose binding"/>
    <property type="evidence" value="ECO:0007669"/>
    <property type="project" value="TreeGrafter"/>
</dbReference>
<protein>
    <submittedName>
        <fullName evidence="5">Carbohydrate ABC transporter substrate-binding protein, CUT1 family</fullName>
    </submittedName>
</protein>
<sequence>MTMRDPRWKIGALLSAVAMMAAACSGGGGGGDTGGEGGSDAAPTGTITVWARDSQQVFMSKLVDLYNKNHAVQAKVTVIPAASFVQKLGTAASSGSGPDVASIDLVYAPYFASAGALEDITELSDALPYKDALSPSHRALSTWEGATYALPFTAEASALYYNKDLFEKAGLDPEKPPTTYAEIREAAQKIRALGKDYYGFTFAGACGGCNVFELTPHVWASGGDVLSADGKTASLDSPQMTAALQLYRDMWTDGSIPSAAKNDAGTQQVPLFTSGKLGMTPLGAFAIPTIEQAKINFGVTPLPGQDGGTGSFAGGDVISVMTGTKNQAGAQDFVRWATDSEAQDFLAHNGSVPVRTDLVGTIYAPQGEPYKVFGDLMGIGKTPYSVVENPIFNDNNGPWIKMINDATFGGDIAGAQAAGQQAAQALIDDAG</sequence>
<accession>A0A1H1ZEY4</accession>
<dbReference type="PANTHER" id="PTHR30061">
    <property type="entry name" value="MALTOSE-BINDING PERIPLASMIC PROTEIN"/>
    <property type="match status" value="1"/>
</dbReference>
<organism evidence="5 6">
    <name type="scientific">Friedmanniella luteola</name>
    <dbReference type="NCBI Taxonomy" id="546871"/>
    <lineage>
        <taxon>Bacteria</taxon>
        <taxon>Bacillati</taxon>
        <taxon>Actinomycetota</taxon>
        <taxon>Actinomycetes</taxon>
        <taxon>Propionibacteriales</taxon>
        <taxon>Nocardioidaceae</taxon>
        <taxon>Friedmanniella</taxon>
    </lineage>
</organism>
<evidence type="ECO:0000256" key="1">
    <source>
        <dbReference type="ARBA" id="ARBA00008520"/>
    </source>
</evidence>
<dbReference type="GO" id="GO:0015768">
    <property type="term" value="P:maltose transport"/>
    <property type="evidence" value="ECO:0007669"/>
    <property type="project" value="TreeGrafter"/>
</dbReference>
<dbReference type="GO" id="GO:0055052">
    <property type="term" value="C:ATP-binding cassette (ABC) transporter complex, substrate-binding subunit-containing"/>
    <property type="evidence" value="ECO:0007669"/>
    <property type="project" value="TreeGrafter"/>
</dbReference>
<evidence type="ECO:0000256" key="4">
    <source>
        <dbReference type="SAM" id="SignalP"/>
    </source>
</evidence>
<dbReference type="PANTHER" id="PTHR30061:SF50">
    <property type="entry name" value="MALTOSE_MALTODEXTRIN-BINDING PERIPLASMIC PROTEIN"/>
    <property type="match status" value="1"/>
</dbReference>
<dbReference type="PROSITE" id="PS01037">
    <property type="entry name" value="SBP_BACTERIAL_1"/>
    <property type="match status" value="1"/>
</dbReference>
<proteinExistence type="inferred from homology"/>
<dbReference type="CDD" id="cd13585">
    <property type="entry name" value="PBP2_TMBP_like"/>
    <property type="match status" value="1"/>
</dbReference>
<comment type="similarity">
    <text evidence="1">Belongs to the bacterial solute-binding protein 1 family.</text>
</comment>
<keyword evidence="2" id="KW-0813">Transport</keyword>
<reference evidence="5 6" key="1">
    <citation type="submission" date="2016-10" db="EMBL/GenBank/DDBJ databases">
        <authorList>
            <person name="de Groot N.N."/>
        </authorList>
    </citation>
    <scope>NUCLEOTIDE SEQUENCE [LARGE SCALE GENOMIC DNA]</scope>
    <source>
        <strain evidence="5 6">DSM 21741</strain>
    </source>
</reference>
<dbReference type="STRING" id="546871.SAMN04488543_3730"/>
<keyword evidence="6" id="KW-1185">Reference proteome</keyword>
<evidence type="ECO:0000256" key="3">
    <source>
        <dbReference type="ARBA" id="ARBA00022729"/>
    </source>
</evidence>
<dbReference type="Proteomes" id="UP000199092">
    <property type="component" value="Chromosome I"/>
</dbReference>
<feature type="signal peptide" evidence="4">
    <location>
        <begin position="1"/>
        <end position="23"/>
    </location>
</feature>
<dbReference type="PROSITE" id="PS51257">
    <property type="entry name" value="PROKAR_LIPOPROTEIN"/>
    <property type="match status" value="1"/>
</dbReference>
<name>A0A1H1ZEY4_9ACTN</name>
<dbReference type="Gene3D" id="3.40.190.10">
    <property type="entry name" value="Periplasmic binding protein-like II"/>
    <property type="match status" value="1"/>
</dbReference>
<dbReference type="InterPro" id="IPR006061">
    <property type="entry name" value="SBP_1_CS"/>
</dbReference>